<sequence>MSRWQRGVYLLGVSLILFAIGQSTMKVLGGGAPFEAAIDFLLIGFAGALVLVVGSWLPEADLPPELYPRIIGWCLGGVGVMLTLLALRAVHPGVTTSFSYGTRALSITIGSIAGLGIGIHEARAIARERTLVERNDELRRTQERLERANGELTRVQGELEDTVRRLEASNERLDQFASTAAHDVQEPLRMVSQYLGLLEKRYGDELDEDATEYLEFAVDGADRMQTLVNDLLDYARVEGNGVSFERVDLNDVLADVRTDLKVRIAESNAEITAEELPHVEGDAGQLRQLFQNLLQNAIEYSGDEPPRIRVGAERAGDEWRVTVRDEGIGIDADAQEQIFELFERLDAGSDHSGSGIGLALCHRIAEHHGGEIEVESEPGRGSAFSVTVLAAEQVEERPETVSTD</sequence>
<dbReference type="Gene3D" id="1.10.287.130">
    <property type="match status" value="1"/>
</dbReference>
<gene>
    <name evidence="9" type="ORF">GCM10009020_32000</name>
</gene>
<dbReference type="PANTHER" id="PTHR43304">
    <property type="entry name" value="PHYTOCHROME-LIKE PROTEIN CPH1"/>
    <property type="match status" value="1"/>
</dbReference>
<keyword evidence="6" id="KW-0175">Coiled coil</keyword>
<keyword evidence="7" id="KW-1133">Transmembrane helix</keyword>
<feature type="coiled-coil region" evidence="6">
    <location>
        <begin position="128"/>
        <end position="172"/>
    </location>
</feature>
<dbReference type="InterPro" id="IPR005467">
    <property type="entry name" value="His_kinase_dom"/>
</dbReference>
<reference evidence="9 10" key="1">
    <citation type="journal article" date="2019" name="Int. J. Syst. Evol. Microbiol.">
        <title>The Global Catalogue of Microorganisms (GCM) 10K type strain sequencing project: providing services to taxonomists for standard genome sequencing and annotation.</title>
        <authorList>
            <consortium name="The Broad Institute Genomics Platform"/>
            <consortium name="The Broad Institute Genome Sequencing Center for Infectious Disease"/>
            <person name="Wu L."/>
            <person name="Ma J."/>
        </authorList>
    </citation>
    <scope>NUCLEOTIDE SEQUENCE [LARGE SCALE GENOMIC DNA]</scope>
    <source>
        <strain evidence="9 10">JCM 16328</strain>
    </source>
</reference>
<dbReference type="InterPro" id="IPR003594">
    <property type="entry name" value="HATPase_dom"/>
</dbReference>
<feature type="transmembrane region" description="Helical" evidence="7">
    <location>
        <begin position="37"/>
        <end position="58"/>
    </location>
</feature>
<dbReference type="InterPro" id="IPR004358">
    <property type="entry name" value="Sig_transdc_His_kin-like_C"/>
</dbReference>
<proteinExistence type="predicted"/>
<evidence type="ECO:0000313" key="9">
    <source>
        <dbReference type="EMBL" id="GAA0680711.1"/>
    </source>
</evidence>
<evidence type="ECO:0000256" key="3">
    <source>
        <dbReference type="ARBA" id="ARBA00022553"/>
    </source>
</evidence>
<evidence type="ECO:0000256" key="5">
    <source>
        <dbReference type="ARBA" id="ARBA00022777"/>
    </source>
</evidence>
<comment type="catalytic activity">
    <reaction evidence="1">
        <text>ATP + protein L-histidine = ADP + protein N-phospho-L-histidine.</text>
        <dbReference type="EC" id="2.7.13.3"/>
    </reaction>
</comment>
<dbReference type="SMART" id="SM00388">
    <property type="entry name" value="HisKA"/>
    <property type="match status" value="1"/>
</dbReference>
<dbReference type="Proteomes" id="UP001500420">
    <property type="component" value="Unassembled WGS sequence"/>
</dbReference>
<dbReference type="SUPFAM" id="SSF47384">
    <property type="entry name" value="Homodimeric domain of signal transducing histidine kinase"/>
    <property type="match status" value="1"/>
</dbReference>
<dbReference type="EC" id="2.7.13.3" evidence="2"/>
<feature type="domain" description="Histidine kinase" evidence="8">
    <location>
        <begin position="179"/>
        <end position="392"/>
    </location>
</feature>
<dbReference type="CDD" id="cd00082">
    <property type="entry name" value="HisKA"/>
    <property type="match status" value="1"/>
</dbReference>
<keyword evidence="7" id="KW-0812">Transmembrane</keyword>
<dbReference type="AlphaFoldDB" id="A0AAV3TCN2"/>
<keyword evidence="5" id="KW-0418">Kinase</keyword>
<accession>A0AAV3TCN2</accession>
<dbReference type="Gene3D" id="3.30.565.10">
    <property type="entry name" value="Histidine kinase-like ATPase, C-terminal domain"/>
    <property type="match status" value="1"/>
</dbReference>
<evidence type="ECO:0000256" key="1">
    <source>
        <dbReference type="ARBA" id="ARBA00000085"/>
    </source>
</evidence>
<evidence type="ECO:0000256" key="4">
    <source>
        <dbReference type="ARBA" id="ARBA00022679"/>
    </source>
</evidence>
<name>A0AAV3TCN2_9EURY</name>
<evidence type="ECO:0000259" key="8">
    <source>
        <dbReference type="PROSITE" id="PS50109"/>
    </source>
</evidence>
<evidence type="ECO:0000256" key="7">
    <source>
        <dbReference type="SAM" id="Phobius"/>
    </source>
</evidence>
<dbReference type="PRINTS" id="PR00344">
    <property type="entry name" value="BCTRLSENSOR"/>
</dbReference>
<dbReference type="PROSITE" id="PS50109">
    <property type="entry name" value="HIS_KIN"/>
    <property type="match status" value="1"/>
</dbReference>
<evidence type="ECO:0000256" key="6">
    <source>
        <dbReference type="SAM" id="Coils"/>
    </source>
</evidence>
<comment type="caution">
    <text evidence="9">The sequence shown here is derived from an EMBL/GenBank/DDBJ whole genome shotgun (WGS) entry which is preliminary data.</text>
</comment>
<keyword evidence="10" id="KW-1185">Reference proteome</keyword>
<protein>
    <recommendedName>
        <fullName evidence="2">histidine kinase</fullName>
        <ecNumber evidence="2">2.7.13.3</ecNumber>
    </recommendedName>
</protein>
<dbReference type="InterPro" id="IPR052162">
    <property type="entry name" value="Sensor_kinase/Photoreceptor"/>
</dbReference>
<feature type="transmembrane region" description="Helical" evidence="7">
    <location>
        <begin position="7"/>
        <end position="25"/>
    </location>
</feature>
<evidence type="ECO:0000313" key="10">
    <source>
        <dbReference type="Proteomes" id="UP001500420"/>
    </source>
</evidence>
<dbReference type="InterPro" id="IPR003661">
    <property type="entry name" value="HisK_dim/P_dom"/>
</dbReference>
<dbReference type="EMBL" id="BAAADV010000007">
    <property type="protein sequence ID" value="GAA0680711.1"/>
    <property type="molecule type" value="Genomic_DNA"/>
</dbReference>
<dbReference type="RefSeq" id="WP_343775147.1">
    <property type="nucleotide sequence ID" value="NZ_BAAADV010000007.1"/>
</dbReference>
<dbReference type="Pfam" id="PF00512">
    <property type="entry name" value="HisKA"/>
    <property type="match status" value="1"/>
</dbReference>
<dbReference type="SUPFAM" id="SSF55874">
    <property type="entry name" value="ATPase domain of HSP90 chaperone/DNA topoisomerase II/histidine kinase"/>
    <property type="match status" value="1"/>
</dbReference>
<feature type="transmembrane region" description="Helical" evidence="7">
    <location>
        <begin position="102"/>
        <end position="119"/>
    </location>
</feature>
<keyword evidence="7" id="KW-0472">Membrane</keyword>
<dbReference type="Pfam" id="PF02518">
    <property type="entry name" value="HATPase_c"/>
    <property type="match status" value="1"/>
</dbReference>
<evidence type="ECO:0000256" key="2">
    <source>
        <dbReference type="ARBA" id="ARBA00012438"/>
    </source>
</evidence>
<dbReference type="SMART" id="SM00387">
    <property type="entry name" value="HATPase_c"/>
    <property type="match status" value="1"/>
</dbReference>
<organism evidence="9 10">
    <name type="scientific">Natronoarchaeum mannanilyticum</name>
    <dbReference type="NCBI Taxonomy" id="926360"/>
    <lineage>
        <taxon>Archaea</taxon>
        <taxon>Methanobacteriati</taxon>
        <taxon>Methanobacteriota</taxon>
        <taxon>Stenosarchaea group</taxon>
        <taxon>Halobacteria</taxon>
        <taxon>Halobacteriales</taxon>
        <taxon>Natronoarchaeaceae</taxon>
    </lineage>
</organism>
<dbReference type="InterPro" id="IPR036890">
    <property type="entry name" value="HATPase_C_sf"/>
</dbReference>
<dbReference type="FunFam" id="3.30.565.10:FF:000006">
    <property type="entry name" value="Sensor histidine kinase WalK"/>
    <property type="match status" value="1"/>
</dbReference>
<feature type="transmembrane region" description="Helical" evidence="7">
    <location>
        <begin position="70"/>
        <end position="90"/>
    </location>
</feature>
<keyword evidence="4" id="KW-0808">Transferase</keyword>
<keyword evidence="3" id="KW-0597">Phosphoprotein</keyword>
<dbReference type="GO" id="GO:0000155">
    <property type="term" value="F:phosphorelay sensor kinase activity"/>
    <property type="evidence" value="ECO:0007669"/>
    <property type="project" value="InterPro"/>
</dbReference>
<dbReference type="PANTHER" id="PTHR43304:SF1">
    <property type="entry name" value="PAC DOMAIN-CONTAINING PROTEIN"/>
    <property type="match status" value="1"/>
</dbReference>
<dbReference type="InterPro" id="IPR036097">
    <property type="entry name" value="HisK_dim/P_sf"/>
</dbReference>